<dbReference type="AlphaFoldDB" id="A0A0C9UR31"/>
<evidence type="ECO:0000313" key="3">
    <source>
        <dbReference type="Proteomes" id="UP000054279"/>
    </source>
</evidence>
<feature type="region of interest" description="Disordered" evidence="1">
    <location>
        <begin position="282"/>
        <end position="319"/>
    </location>
</feature>
<evidence type="ECO:0000313" key="2">
    <source>
        <dbReference type="EMBL" id="KIJ27745.1"/>
    </source>
</evidence>
<accession>A0A0C9UR31</accession>
<evidence type="ECO:0000256" key="1">
    <source>
        <dbReference type="SAM" id="MobiDB-lite"/>
    </source>
</evidence>
<sequence>MYLIKSILTNPREDSFTRFVLQDLNFRPSSQHFGIFFLPTLHCHTLAVHQMEQDDDNVIQHITSTNGKCKQCQKDIEEDPRRTEEYPLGTHPSWHEITDILNTNPTLIVNTPSNLQFSQELEDILNFWIVKQIQDTFHAPAFLPHKSHWKGLPDGPKQLSFGERFKSFFPPLEAEFLTSSVWHILKGIGYLKDYHTFLTNKSEYDILCFQDASHGYHPEKGGPSFIVNAKAYKIRGIGPPKKNTNLPHPRAIAMHTRIEALLLADNLNISFNDTVKHIKEQLEEDSEEVNGDPIQEQEQDHSEEASDYFNIESEDSEDL</sequence>
<dbReference type="Proteomes" id="UP000054279">
    <property type="component" value="Unassembled WGS sequence"/>
</dbReference>
<reference evidence="2 3" key="1">
    <citation type="submission" date="2014-06" db="EMBL/GenBank/DDBJ databases">
        <title>Evolutionary Origins and Diversification of the Mycorrhizal Mutualists.</title>
        <authorList>
            <consortium name="DOE Joint Genome Institute"/>
            <consortium name="Mycorrhizal Genomics Consortium"/>
            <person name="Kohler A."/>
            <person name="Kuo A."/>
            <person name="Nagy L.G."/>
            <person name="Floudas D."/>
            <person name="Copeland A."/>
            <person name="Barry K.W."/>
            <person name="Cichocki N."/>
            <person name="Veneault-Fourrey C."/>
            <person name="LaButti K."/>
            <person name="Lindquist E.A."/>
            <person name="Lipzen A."/>
            <person name="Lundell T."/>
            <person name="Morin E."/>
            <person name="Murat C."/>
            <person name="Riley R."/>
            <person name="Ohm R."/>
            <person name="Sun H."/>
            <person name="Tunlid A."/>
            <person name="Henrissat B."/>
            <person name="Grigoriev I.V."/>
            <person name="Hibbett D.S."/>
            <person name="Martin F."/>
        </authorList>
    </citation>
    <scope>NUCLEOTIDE SEQUENCE [LARGE SCALE GENOMIC DNA]</scope>
    <source>
        <strain evidence="2 3">SS14</strain>
    </source>
</reference>
<dbReference type="EMBL" id="KN837325">
    <property type="protein sequence ID" value="KIJ27745.1"/>
    <property type="molecule type" value="Genomic_DNA"/>
</dbReference>
<gene>
    <name evidence="2" type="ORF">M422DRAFT_271031</name>
</gene>
<dbReference type="OrthoDB" id="3243290at2759"/>
<keyword evidence="3" id="KW-1185">Reference proteome</keyword>
<organism evidence="2 3">
    <name type="scientific">Sphaerobolus stellatus (strain SS14)</name>
    <dbReference type="NCBI Taxonomy" id="990650"/>
    <lineage>
        <taxon>Eukaryota</taxon>
        <taxon>Fungi</taxon>
        <taxon>Dikarya</taxon>
        <taxon>Basidiomycota</taxon>
        <taxon>Agaricomycotina</taxon>
        <taxon>Agaricomycetes</taxon>
        <taxon>Phallomycetidae</taxon>
        <taxon>Geastrales</taxon>
        <taxon>Sphaerobolaceae</taxon>
        <taxon>Sphaerobolus</taxon>
    </lineage>
</organism>
<name>A0A0C9UR31_SPHS4</name>
<protein>
    <submittedName>
        <fullName evidence="2">Uncharacterized protein</fullName>
    </submittedName>
</protein>
<proteinExistence type="predicted"/>
<dbReference type="HOGENOM" id="CLU_011456_0_0_1"/>